<dbReference type="InterPro" id="IPR016181">
    <property type="entry name" value="Acyl_CoA_acyltransferase"/>
</dbReference>
<dbReference type="RefSeq" id="WP_376999689.1">
    <property type="nucleotide sequence ID" value="NZ_JBHSLC010000115.1"/>
</dbReference>
<dbReference type="Proteomes" id="UP001596166">
    <property type="component" value="Unassembled WGS sequence"/>
</dbReference>
<dbReference type="InterPro" id="IPR000182">
    <property type="entry name" value="GNAT_dom"/>
</dbReference>
<dbReference type="Pfam" id="PF00583">
    <property type="entry name" value="Acetyltransf_1"/>
    <property type="match status" value="1"/>
</dbReference>
<evidence type="ECO:0000313" key="2">
    <source>
        <dbReference type="EMBL" id="MFC5359563.1"/>
    </source>
</evidence>
<organism evidence="2 3">
    <name type="scientific">Azospirillum himalayense</name>
    <dbReference type="NCBI Taxonomy" id="654847"/>
    <lineage>
        <taxon>Bacteria</taxon>
        <taxon>Pseudomonadati</taxon>
        <taxon>Pseudomonadota</taxon>
        <taxon>Alphaproteobacteria</taxon>
        <taxon>Rhodospirillales</taxon>
        <taxon>Azospirillaceae</taxon>
        <taxon>Azospirillum</taxon>
    </lineage>
</organism>
<evidence type="ECO:0000259" key="1">
    <source>
        <dbReference type="PROSITE" id="PS51186"/>
    </source>
</evidence>
<keyword evidence="3" id="KW-1185">Reference proteome</keyword>
<dbReference type="EC" id="2.3.1.-" evidence="2"/>
<dbReference type="Gene3D" id="3.40.630.30">
    <property type="match status" value="1"/>
</dbReference>
<reference evidence="3" key="1">
    <citation type="journal article" date="2019" name="Int. J. Syst. Evol. Microbiol.">
        <title>The Global Catalogue of Microorganisms (GCM) 10K type strain sequencing project: providing services to taxonomists for standard genome sequencing and annotation.</title>
        <authorList>
            <consortium name="The Broad Institute Genomics Platform"/>
            <consortium name="The Broad Institute Genome Sequencing Center for Infectious Disease"/>
            <person name="Wu L."/>
            <person name="Ma J."/>
        </authorList>
    </citation>
    <scope>NUCLEOTIDE SEQUENCE [LARGE SCALE GENOMIC DNA]</scope>
    <source>
        <strain evidence="3">CCUG 58760</strain>
    </source>
</reference>
<evidence type="ECO:0000313" key="3">
    <source>
        <dbReference type="Proteomes" id="UP001596166"/>
    </source>
</evidence>
<sequence>MTALTRNIFIRALTRDDVPEVIDLLQSCHRRPDGTVPPRYGESHLRRMLYDATAAICPHGSNVLVAVVDGDIVGVVAYRSAFISALGWEIAYWGASPRHQGHGVGGRLLDAALTQIRHGAAPDHFVLVRTAHPAAFARRGFHPLPDDAALMRAQVRGLRLATLESA</sequence>
<feature type="domain" description="N-acetyltransferase" evidence="1">
    <location>
        <begin position="8"/>
        <end position="156"/>
    </location>
</feature>
<proteinExistence type="predicted"/>
<gene>
    <name evidence="2" type="ORF">ACFPMG_31655</name>
</gene>
<protein>
    <submittedName>
        <fullName evidence="2">GNAT family N-acetyltransferase</fullName>
        <ecNumber evidence="2">2.3.1.-</ecNumber>
    </submittedName>
</protein>
<accession>A0ABW0GH57</accession>
<dbReference type="SUPFAM" id="SSF55729">
    <property type="entry name" value="Acyl-CoA N-acyltransferases (Nat)"/>
    <property type="match status" value="1"/>
</dbReference>
<keyword evidence="2" id="KW-0808">Transferase</keyword>
<dbReference type="GO" id="GO:0016746">
    <property type="term" value="F:acyltransferase activity"/>
    <property type="evidence" value="ECO:0007669"/>
    <property type="project" value="UniProtKB-KW"/>
</dbReference>
<dbReference type="EMBL" id="JBHSLC010000115">
    <property type="protein sequence ID" value="MFC5359563.1"/>
    <property type="molecule type" value="Genomic_DNA"/>
</dbReference>
<comment type="caution">
    <text evidence="2">The sequence shown here is derived from an EMBL/GenBank/DDBJ whole genome shotgun (WGS) entry which is preliminary data.</text>
</comment>
<keyword evidence="2" id="KW-0012">Acyltransferase</keyword>
<name>A0ABW0GH57_9PROT</name>
<dbReference type="PROSITE" id="PS51186">
    <property type="entry name" value="GNAT"/>
    <property type="match status" value="1"/>
</dbReference>